<dbReference type="SUPFAM" id="SSF52980">
    <property type="entry name" value="Restriction endonuclease-like"/>
    <property type="match status" value="1"/>
</dbReference>
<dbReference type="InterPro" id="IPR011335">
    <property type="entry name" value="Restrct_endonuc-II-like"/>
</dbReference>
<evidence type="ECO:0008006" key="3">
    <source>
        <dbReference type="Google" id="ProtNLM"/>
    </source>
</evidence>
<dbReference type="Proteomes" id="UP000297031">
    <property type="component" value="Chromosome"/>
</dbReference>
<proteinExistence type="predicted"/>
<keyword evidence="2" id="KW-1185">Reference proteome</keyword>
<dbReference type="EMBL" id="CP039393">
    <property type="protein sequence ID" value="QCD35469.1"/>
    <property type="molecule type" value="Genomic_DNA"/>
</dbReference>
<gene>
    <name evidence="1" type="ORF">E7746_05950</name>
</gene>
<reference evidence="1 2" key="1">
    <citation type="submission" date="2019-02" db="EMBL/GenBank/DDBJ databases">
        <title>Isolation and identification of novel species under the genus Muribaculum.</title>
        <authorList>
            <person name="Miyake S."/>
            <person name="Ding Y."/>
            <person name="Low A."/>
            <person name="Soh M."/>
            <person name="Seedorf H."/>
        </authorList>
    </citation>
    <scope>NUCLEOTIDE SEQUENCE [LARGE SCALE GENOMIC DNA]</scope>
    <source>
        <strain evidence="1 2">TLL-A4</strain>
    </source>
</reference>
<dbReference type="KEGG" id="mgod:E7746_05950"/>
<accession>A0A4P7VPV8</accession>
<protein>
    <recommendedName>
        <fullName evidence="3">Restriction endonuclease type IV Mrr domain-containing protein</fullName>
    </recommendedName>
</protein>
<dbReference type="OrthoDB" id="1092997at2"/>
<evidence type="ECO:0000313" key="2">
    <source>
        <dbReference type="Proteomes" id="UP000297031"/>
    </source>
</evidence>
<sequence length="391" mass="44866">MELIILGKNTKSKGAELERFCRRLFIKLGFKNSTLNFIAAGGNEYDVTAEKIIQQEDGTEVSIPIIAECKAYNKPCEMTHWLKFLGKFHTAQLNNKLAEGYFVALCGVNGNVWGAATPLISTESNIHIIAKDDLIKYVVKEYNLSPIEHIRRIGELYSNRVVDTVDFILYDNQIYWLLRFNSKDFTIIKNDETPLTSKELKKSLPKLSKKSFFNYIDLIEERETQLKISSLRGFILYCALCNCGNCKAEIESTLSKTKMNFTFHDVVSVLKDTKYVSDSLPIKIIQPSSYIAFFRYLFSNLFFPSSIISNDYQTLVNQSFLNEVLLMQGNLVLDTENQEKALFILRCSPSAICNVIYEDTMLVNASRNSILFKSKYHKKFIKNVKLNFLSY</sequence>
<evidence type="ECO:0000313" key="1">
    <source>
        <dbReference type="EMBL" id="QCD35469.1"/>
    </source>
</evidence>
<organism evidence="1 2">
    <name type="scientific">Muribaculum gordoncarteri</name>
    <dbReference type="NCBI Taxonomy" id="2530390"/>
    <lineage>
        <taxon>Bacteria</taxon>
        <taxon>Pseudomonadati</taxon>
        <taxon>Bacteroidota</taxon>
        <taxon>Bacteroidia</taxon>
        <taxon>Bacteroidales</taxon>
        <taxon>Muribaculaceae</taxon>
        <taxon>Muribaculum</taxon>
    </lineage>
</organism>
<name>A0A4P7VPV8_9BACT</name>
<dbReference type="RefSeq" id="WP_136410190.1">
    <property type="nucleotide sequence ID" value="NZ_CP039393.1"/>
</dbReference>
<dbReference type="AlphaFoldDB" id="A0A4P7VPV8"/>